<dbReference type="AlphaFoldDB" id="A0A8S1GNR1"/>
<keyword evidence="4" id="KW-0677">Repeat</keyword>
<sequence>MKLTRILSAPVRLVRRTLRRYRNNDVPDYDYIDRILYEMCDEMMAANQDKNEKANDRGKACYAQKITFSIAILGNPIPKYFSNRAMAYYMNGDLTLSENDCRQALELSNAEPKPLYFLGLISLKRNKYKEAISFLTKASGLTTKPSDLSQMYSALSEARLAATQEEDLIRSEMESNLQIYIESLLAKDKDEKVAANPTDSEAIIERHDKSRCLLNEIFSNSENKRRSRVVPDYLCGKLNLELMKDPVITPSGITYDRDEVTMHLRRIGHFDPISREPLNESSLIPNLAVKEVIEEFF</sequence>
<gene>
    <name evidence="10" type="ORF">CAUJ_LOCUS1164</name>
</gene>
<keyword evidence="11" id="KW-1185">Reference proteome</keyword>
<dbReference type="EC" id="2.3.2.27" evidence="2"/>
<dbReference type="Proteomes" id="UP000835052">
    <property type="component" value="Unassembled WGS sequence"/>
</dbReference>
<organism evidence="10 11">
    <name type="scientific">Caenorhabditis auriculariae</name>
    <dbReference type="NCBI Taxonomy" id="2777116"/>
    <lineage>
        <taxon>Eukaryota</taxon>
        <taxon>Metazoa</taxon>
        <taxon>Ecdysozoa</taxon>
        <taxon>Nematoda</taxon>
        <taxon>Chromadorea</taxon>
        <taxon>Rhabditida</taxon>
        <taxon>Rhabditina</taxon>
        <taxon>Rhabditomorpha</taxon>
        <taxon>Rhabditoidea</taxon>
        <taxon>Rhabditidae</taxon>
        <taxon>Peloderinae</taxon>
        <taxon>Caenorhabditis</taxon>
    </lineage>
</organism>
<dbReference type="GO" id="GO:0071218">
    <property type="term" value="P:cellular response to misfolded protein"/>
    <property type="evidence" value="ECO:0007669"/>
    <property type="project" value="TreeGrafter"/>
</dbReference>
<dbReference type="GO" id="GO:0006515">
    <property type="term" value="P:protein quality control for misfolded or incompletely synthesized proteins"/>
    <property type="evidence" value="ECO:0007669"/>
    <property type="project" value="TreeGrafter"/>
</dbReference>
<dbReference type="Gene3D" id="3.30.40.10">
    <property type="entry name" value="Zinc/RING finger domain, C3HC4 (zinc finger)"/>
    <property type="match status" value="1"/>
</dbReference>
<accession>A0A8S1GNR1</accession>
<evidence type="ECO:0000256" key="3">
    <source>
        <dbReference type="ARBA" id="ARBA00022679"/>
    </source>
</evidence>
<evidence type="ECO:0000313" key="11">
    <source>
        <dbReference type="Proteomes" id="UP000835052"/>
    </source>
</evidence>
<dbReference type="PROSITE" id="PS51698">
    <property type="entry name" value="U_BOX"/>
    <property type="match status" value="1"/>
</dbReference>
<evidence type="ECO:0000256" key="5">
    <source>
        <dbReference type="ARBA" id="ARBA00022786"/>
    </source>
</evidence>
<dbReference type="SUPFAM" id="SSF48452">
    <property type="entry name" value="TPR-like"/>
    <property type="match status" value="1"/>
</dbReference>
<dbReference type="InterPro" id="IPR019734">
    <property type="entry name" value="TPR_rpt"/>
</dbReference>
<dbReference type="GO" id="GO:0051087">
    <property type="term" value="F:protein-folding chaperone binding"/>
    <property type="evidence" value="ECO:0007669"/>
    <property type="project" value="TreeGrafter"/>
</dbReference>
<dbReference type="SMART" id="SM00504">
    <property type="entry name" value="Ubox"/>
    <property type="match status" value="1"/>
</dbReference>
<dbReference type="InterPro" id="IPR013083">
    <property type="entry name" value="Znf_RING/FYVE/PHD"/>
</dbReference>
<evidence type="ECO:0000256" key="7">
    <source>
        <dbReference type="ARBA" id="ARBA00044534"/>
    </source>
</evidence>
<dbReference type="SMART" id="SM00028">
    <property type="entry name" value="TPR"/>
    <property type="match status" value="2"/>
</dbReference>
<dbReference type="FunFam" id="3.30.40.10:FF:000124">
    <property type="entry name" value="STIP1 homology and U box-containing protein 1"/>
    <property type="match status" value="1"/>
</dbReference>
<dbReference type="GO" id="GO:0045862">
    <property type="term" value="P:positive regulation of proteolysis"/>
    <property type="evidence" value="ECO:0007669"/>
    <property type="project" value="TreeGrafter"/>
</dbReference>
<keyword evidence="5" id="KW-0833">Ubl conjugation pathway</keyword>
<dbReference type="CDD" id="cd16654">
    <property type="entry name" value="RING-Ubox_CHIP"/>
    <property type="match status" value="1"/>
</dbReference>
<dbReference type="SUPFAM" id="SSF57850">
    <property type="entry name" value="RING/U-box"/>
    <property type="match status" value="1"/>
</dbReference>
<protein>
    <recommendedName>
        <fullName evidence="7">E3 ubiquitin-protein ligase CHIP</fullName>
        <ecNumber evidence="2">2.3.2.27</ecNumber>
    </recommendedName>
    <alternativeName>
        <fullName evidence="8">RING-type E3 ubiquitin transferase CHIP</fullName>
    </alternativeName>
</protein>
<dbReference type="GO" id="GO:0000209">
    <property type="term" value="P:protein polyubiquitination"/>
    <property type="evidence" value="ECO:0007669"/>
    <property type="project" value="TreeGrafter"/>
</dbReference>
<dbReference type="InterPro" id="IPR011990">
    <property type="entry name" value="TPR-like_helical_dom_sf"/>
</dbReference>
<evidence type="ECO:0000313" key="10">
    <source>
        <dbReference type="EMBL" id="CAD6185245.1"/>
    </source>
</evidence>
<comment type="catalytic activity">
    <reaction evidence="1">
        <text>S-ubiquitinyl-[E2 ubiquitin-conjugating enzyme]-L-cysteine + [acceptor protein]-L-lysine = [E2 ubiquitin-conjugating enzyme]-L-cysteine + N(6)-ubiquitinyl-[acceptor protein]-L-lysine.</text>
        <dbReference type="EC" id="2.3.2.27"/>
    </reaction>
</comment>
<evidence type="ECO:0000259" key="9">
    <source>
        <dbReference type="PROSITE" id="PS51698"/>
    </source>
</evidence>
<feature type="domain" description="U-box" evidence="9">
    <location>
        <begin position="229"/>
        <end position="297"/>
    </location>
</feature>
<keyword evidence="3" id="KW-0808">Transferase</keyword>
<keyword evidence="6" id="KW-0802">TPR repeat</keyword>
<dbReference type="EMBL" id="CAJGYM010000002">
    <property type="protein sequence ID" value="CAD6185245.1"/>
    <property type="molecule type" value="Genomic_DNA"/>
</dbReference>
<evidence type="ECO:0000256" key="2">
    <source>
        <dbReference type="ARBA" id="ARBA00012483"/>
    </source>
</evidence>
<proteinExistence type="predicted"/>
<dbReference type="InterPro" id="IPR045202">
    <property type="entry name" value="CHIP_RING-Ubox"/>
</dbReference>
<comment type="caution">
    <text evidence="10">The sequence shown here is derived from an EMBL/GenBank/DDBJ whole genome shotgun (WGS) entry which is preliminary data.</text>
</comment>
<dbReference type="PANTHER" id="PTHR46803:SF2">
    <property type="entry name" value="E3 UBIQUITIN-PROTEIN LIGASE CHIP"/>
    <property type="match status" value="1"/>
</dbReference>
<dbReference type="OrthoDB" id="629492at2759"/>
<dbReference type="PANTHER" id="PTHR46803">
    <property type="entry name" value="E3 UBIQUITIN-PROTEIN LIGASE CHIP"/>
    <property type="match status" value="1"/>
</dbReference>
<name>A0A8S1GNR1_9PELO</name>
<evidence type="ECO:0000256" key="8">
    <source>
        <dbReference type="ARBA" id="ARBA00044543"/>
    </source>
</evidence>
<evidence type="ECO:0000256" key="6">
    <source>
        <dbReference type="ARBA" id="ARBA00022803"/>
    </source>
</evidence>
<evidence type="ECO:0000256" key="1">
    <source>
        <dbReference type="ARBA" id="ARBA00000900"/>
    </source>
</evidence>
<dbReference type="InterPro" id="IPR003613">
    <property type="entry name" value="Ubox_domain"/>
</dbReference>
<dbReference type="GO" id="GO:0061630">
    <property type="term" value="F:ubiquitin protein ligase activity"/>
    <property type="evidence" value="ECO:0007669"/>
    <property type="project" value="UniProtKB-EC"/>
</dbReference>
<dbReference type="GO" id="GO:0043161">
    <property type="term" value="P:proteasome-mediated ubiquitin-dependent protein catabolic process"/>
    <property type="evidence" value="ECO:0007669"/>
    <property type="project" value="TreeGrafter"/>
</dbReference>
<dbReference type="Gene3D" id="1.25.40.10">
    <property type="entry name" value="Tetratricopeptide repeat domain"/>
    <property type="match status" value="1"/>
</dbReference>
<dbReference type="Pfam" id="PF04564">
    <property type="entry name" value="U-box"/>
    <property type="match status" value="1"/>
</dbReference>
<dbReference type="GO" id="GO:0030018">
    <property type="term" value="C:Z disc"/>
    <property type="evidence" value="ECO:0007669"/>
    <property type="project" value="TreeGrafter"/>
</dbReference>
<reference evidence="10" key="1">
    <citation type="submission" date="2020-10" db="EMBL/GenBank/DDBJ databases">
        <authorList>
            <person name="Kikuchi T."/>
        </authorList>
    </citation>
    <scope>NUCLEOTIDE SEQUENCE</scope>
    <source>
        <strain evidence="10">NKZ352</strain>
    </source>
</reference>
<evidence type="ECO:0000256" key="4">
    <source>
        <dbReference type="ARBA" id="ARBA00022737"/>
    </source>
</evidence>